<dbReference type="InterPro" id="IPR005490">
    <property type="entry name" value="LD_TPept_cat_dom"/>
</dbReference>
<dbReference type="CDD" id="cd16913">
    <property type="entry name" value="YkuD_like"/>
    <property type="match status" value="1"/>
</dbReference>
<dbReference type="PROSITE" id="PS51257">
    <property type="entry name" value="PROKAR_LIPOPROTEIN"/>
    <property type="match status" value="1"/>
</dbReference>
<dbReference type="PROSITE" id="PS52029">
    <property type="entry name" value="LD_TPASE"/>
    <property type="match status" value="1"/>
</dbReference>
<keyword evidence="5 6" id="KW-0961">Cell wall biogenesis/degradation</keyword>
<evidence type="ECO:0000313" key="9">
    <source>
        <dbReference type="EMBL" id="TXN30975.1"/>
    </source>
</evidence>
<protein>
    <submittedName>
        <fullName evidence="9">L,D-transpeptidase</fullName>
    </submittedName>
</protein>
<sequence>MTNLRRVAAIAGAAAILMAMVGCSAGVRAHAVAVVSPTPMTTPTPMAVTPTPVAAPSPPPVPVSAACAGTPAGTKHIYVSIAQQHLWACDGVTLLTESAVTTGASALKNVHDATPTGTFHIINKVRNTVLAGHDVNGSWNDHVAYWMPFSGGDGFHDSPWQTFPLGSPLYTTQGSHGCVHLPLDVIASLFAWTPVGTAVTIRA</sequence>
<keyword evidence="3 6" id="KW-0133">Cell shape</keyword>
<evidence type="ECO:0000256" key="4">
    <source>
        <dbReference type="ARBA" id="ARBA00022984"/>
    </source>
</evidence>
<dbReference type="Proteomes" id="UP000321379">
    <property type="component" value="Unassembled WGS sequence"/>
</dbReference>
<comment type="pathway">
    <text evidence="1 6">Cell wall biogenesis; peptidoglycan biosynthesis.</text>
</comment>
<feature type="active site" description="Proton donor/acceptor" evidence="6">
    <location>
        <position position="156"/>
    </location>
</feature>
<dbReference type="PANTHER" id="PTHR30582">
    <property type="entry name" value="L,D-TRANSPEPTIDASE"/>
    <property type="match status" value="1"/>
</dbReference>
<evidence type="ECO:0000259" key="8">
    <source>
        <dbReference type="PROSITE" id="PS52029"/>
    </source>
</evidence>
<feature type="signal peptide" evidence="7">
    <location>
        <begin position="1"/>
        <end position="25"/>
    </location>
</feature>
<dbReference type="Gene3D" id="2.40.440.10">
    <property type="entry name" value="L,D-transpeptidase catalytic domain-like"/>
    <property type="match status" value="1"/>
</dbReference>
<name>A0A5C8UR24_9MICO</name>
<proteinExistence type="predicted"/>
<dbReference type="RefSeq" id="WP_147782561.1">
    <property type="nucleotide sequence ID" value="NZ_VRMG01000005.1"/>
</dbReference>
<dbReference type="InterPro" id="IPR038063">
    <property type="entry name" value="Transpep_catalytic_dom"/>
</dbReference>
<gene>
    <name evidence="9" type="ORF">FVP33_05085</name>
</gene>
<feature type="active site" description="Nucleophile" evidence="6">
    <location>
        <position position="178"/>
    </location>
</feature>
<dbReference type="PANTHER" id="PTHR30582:SF2">
    <property type="entry name" value="L,D-TRANSPEPTIDASE YCIB-RELATED"/>
    <property type="match status" value="1"/>
</dbReference>
<evidence type="ECO:0000256" key="2">
    <source>
        <dbReference type="ARBA" id="ARBA00022679"/>
    </source>
</evidence>
<evidence type="ECO:0000256" key="1">
    <source>
        <dbReference type="ARBA" id="ARBA00004752"/>
    </source>
</evidence>
<dbReference type="GO" id="GO:0016740">
    <property type="term" value="F:transferase activity"/>
    <property type="evidence" value="ECO:0007669"/>
    <property type="project" value="UniProtKB-KW"/>
</dbReference>
<dbReference type="GO" id="GO:0005576">
    <property type="term" value="C:extracellular region"/>
    <property type="evidence" value="ECO:0007669"/>
    <property type="project" value="TreeGrafter"/>
</dbReference>
<dbReference type="GO" id="GO:0071555">
    <property type="term" value="P:cell wall organization"/>
    <property type="evidence" value="ECO:0007669"/>
    <property type="project" value="UniProtKB-UniRule"/>
</dbReference>
<organism evidence="9 10">
    <name type="scientific">Lacisediminihabitans profunda</name>
    <dbReference type="NCBI Taxonomy" id="2594790"/>
    <lineage>
        <taxon>Bacteria</taxon>
        <taxon>Bacillati</taxon>
        <taxon>Actinomycetota</taxon>
        <taxon>Actinomycetes</taxon>
        <taxon>Micrococcales</taxon>
        <taxon>Microbacteriaceae</taxon>
        <taxon>Lacisediminihabitans</taxon>
    </lineage>
</organism>
<dbReference type="Pfam" id="PF03734">
    <property type="entry name" value="YkuD"/>
    <property type="match status" value="1"/>
</dbReference>
<accession>A0A5C8UR24</accession>
<dbReference type="InterPro" id="IPR050979">
    <property type="entry name" value="LD-transpeptidase"/>
</dbReference>
<evidence type="ECO:0000313" key="10">
    <source>
        <dbReference type="Proteomes" id="UP000321379"/>
    </source>
</evidence>
<comment type="caution">
    <text evidence="9">The sequence shown here is derived from an EMBL/GenBank/DDBJ whole genome shotgun (WGS) entry which is preliminary data.</text>
</comment>
<dbReference type="AlphaFoldDB" id="A0A5C8UR24"/>
<dbReference type="GO" id="GO:0018104">
    <property type="term" value="P:peptidoglycan-protein cross-linking"/>
    <property type="evidence" value="ECO:0007669"/>
    <property type="project" value="TreeGrafter"/>
</dbReference>
<evidence type="ECO:0000256" key="7">
    <source>
        <dbReference type="SAM" id="SignalP"/>
    </source>
</evidence>
<reference evidence="9 10" key="1">
    <citation type="submission" date="2019-08" db="EMBL/GenBank/DDBJ databases">
        <title>Bacterial whole genome sequence for Glaciihabitans sp. CHu50b-6-2.</title>
        <authorList>
            <person name="Jin L."/>
        </authorList>
    </citation>
    <scope>NUCLEOTIDE SEQUENCE [LARGE SCALE GENOMIC DNA]</scope>
    <source>
        <strain evidence="9 10">CHu50b-6-2</strain>
    </source>
</reference>
<feature type="domain" description="L,D-TPase catalytic" evidence="8">
    <location>
        <begin position="75"/>
        <end position="202"/>
    </location>
</feature>
<evidence type="ECO:0000256" key="6">
    <source>
        <dbReference type="PROSITE-ProRule" id="PRU01373"/>
    </source>
</evidence>
<dbReference type="GO" id="GO:0071972">
    <property type="term" value="F:peptidoglycan L,D-transpeptidase activity"/>
    <property type="evidence" value="ECO:0007669"/>
    <property type="project" value="TreeGrafter"/>
</dbReference>
<keyword evidence="7" id="KW-0732">Signal</keyword>
<keyword evidence="10" id="KW-1185">Reference proteome</keyword>
<keyword evidence="4 6" id="KW-0573">Peptidoglycan synthesis</keyword>
<evidence type="ECO:0000256" key="5">
    <source>
        <dbReference type="ARBA" id="ARBA00023316"/>
    </source>
</evidence>
<evidence type="ECO:0000256" key="3">
    <source>
        <dbReference type="ARBA" id="ARBA00022960"/>
    </source>
</evidence>
<dbReference type="SUPFAM" id="SSF141523">
    <property type="entry name" value="L,D-transpeptidase catalytic domain-like"/>
    <property type="match status" value="1"/>
</dbReference>
<feature type="chain" id="PRO_5038993743" evidence="7">
    <location>
        <begin position="26"/>
        <end position="203"/>
    </location>
</feature>
<dbReference type="GO" id="GO:0008360">
    <property type="term" value="P:regulation of cell shape"/>
    <property type="evidence" value="ECO:0007669"/>
    <property type="project" value="UniProtKB-UniRule"/>
</dbReference>
<keyword evidence="2" id="KW-0808">Transferase</keyword>
<dbReference type="EMBL" id="VRMG01000005">
    <property type="protein sequence ID" value="TXN30975.1"/>
    <property type="molecule type" value="Genomic_DNA"/>
</dbReference>
<dbReference type="UniPathway" id="UPA00219"/>